<reference evidence="2" key="1">
    <citation type="submission" date="2019-09" db="EMBL/GenBank/DDBJ databases">
        <title>Characterisation of the sponge microbiome using genome-centric metagenomics.</title>
        <authorList>
            <person name="Engelberts J.P."/>
            <person name="Robbins S.J."/>
            <person name="De Goeij J.M."/>
            <person name="Aranda M."/>
            <person name="Bell S.C."/>
            <person name="Webster N.S."/>
        </authorList>
    </citation>
    <scope>NUCLEOTIDE SEQUENCE</scope>
    <source>
        <strain evidence="2">SB0661_bin_32</strain>
    </source>
</reference>
<evidence type="ECO:0000313" key="2">
    <source>
        <dbReference type="EMBL" id="MYC97264.1"/>
    </source>
</evidence>
<proteinExistence type="predicted"/>
<accession>A0A6B1DCQ1</accession>
<organism evidence="2">
    <name type="scientific">Caldilineaceae bacterium SB0661_bin_32</name>
    <dbReference type="NCBI Taxonomy" id="2605255"/>
    <lineage>
        <taxon>Bacteria</taxon>
        <taxon>Bacillati</taxon>
        <taxon>Chloroflexota</taxon>
        <taxon>Caldilineae</taxon>
        <taxon>Caldilineales</taxon>
        <taxon>Caldilineaceae</taxon>
    </lineage>
</organism>
<dbReference type="AlphaFoldDB" id="A0A6B1DCQ1"/>
<comment type="caution">
    <text evidence="2">The sequence shown here is derived from an EMBL/GenBank/DDBJ whole genome shotgun (WGS) entry which is preliminary data.</text>
</comment>
<feature type="region of interest" description="Disordered" evidence="1">
    <location>
        <begin position="76"/>
        <end position="106"/>
    </location>
</feature>
<evidence type="ECO:0000256" key="1">
    <source>
        <dbReference type="SAM" id="MobiDB-lite"/>
    </source>
</evidence>
<gene>
    <name evidence="2" type="ORF">F4X14_20090</name>
</gene>
<name>A0A6B1DCQ1_9CHLR</name>
<protein>
    <submittedName>
        <fullName evidence="2">Uncharacterized protein</fullName>
    </submittedName>
</protein>
<sequence>MSALQHTIAHTHKSTSGIHPNGAGYPDHNPHQHHRYENITLDLVEFDALCRIAAAKTKADFTRKKSPADIARIVGNSAHIGDNSEKVSTTDLQPPAEKVSNGRDTL</sequence>
<dbReference type="EMBL" id="VXMH01000111">
    <property type="protein sequence ID" value="MYC97264.1"/>
    <property type="molecule type" value="Genomic_DNA"/>
</dbReference>
<feature type="region of interest" description="Disordered" evidence="1">
    <location>
        <begin position="1"/>
        <end position="33"/>
    </location>
</feature>